<dbReference type="GO" id="GO:0016616">
    <property type="term" value="F:oxidoreductase activity, acting on the CH-OH group of donors, NAD or NADP as acceptor"/>
    <property type="evidence" value="ECO:0007669"/>
    <property type="project" value="TreeGrafter"/>
</dbReference>
<comment type="similarity">
    <text evidence="2">Belongs to the short-chain dehydrogenases/reductases (SDR) family.</text>
</comment>
<accession>A0A9D4Q106</accession>
<gene>
    <name evidence="4" type="ORF">HPB52_016697</name>
</gene>
<dbReference type="EMBL" id="JABSTV010001249">
    <property type="protein sequence ID" value="KAH7962525.1"/>
    <property type="molecule type" value="Genomic_DNA"/>
</dbReference>
<dbReference type="GO" id="GO:0048038">
    <property type="term" value="F:quinone binding"/>
    <property type="evidence" value="ECO:0007669"/>
    <property type="project" value="TreeGrafter"/>
</dbReference>
<sequence length="227" mass="24307">MKTRHPATSAERKTTRLLFGRELGKVKSPTRGVCYRSDTSGAPADHGPVRLTRVIARRSLLVKLTLPGGRHVDMSAEKEFSGRIAVVTGGGSGIGEAICHVLAEKGARVVVADINVEAAKRVSRSLPGSDKEIEYSVKVSAMETLVAGDQGHLAVEVDVGESASVERLFEVVREQSGGTPVSIVINNAGIGTAFASIADSSEEDFDRVIKTNLKVRFKSRTIRRNDI</sequence>
<dbReference type="GO" id="GO:0006633">
    <property type="term" value="P:fatty acid biosynthetic process"/>
    <property type="evidence" value="ECO:0007669"/>
    <property type="project" value="TreeGrafter"/>
</dbReference>
<dbReference type="PANTHER" id="PTHR42760">
    <property type="entry name" value="SHORT-CHAIN DEHYDROGENASES/REDUCTASES FAMILY MEMBER"/>
    <property type="match status" value="1"/>
</dbReference>
<keyword evidence="3" id="KW-0560">Oxidoreductase</keyword>
<comment type="caution">
    <text evidence="4">The sequence shown here is derived from an EMBL/GenBank/DDBJ whole genome shotgun (WGS) entry which is preliminary data.</text>
</comment>
<dbReference type="AlphaFoldDB" id="A0A9D4Q106"/>
<reference evidence="4" key="1">
    <citation type="journal article" date="2020" name="Cell">
        <title>Large-Scale Comparative Analyses of Tick Genomes Elucidate Their Genetic Diversity and Vector Capacities.</title>
        <authorList>
            <consortium name="Tick Genome and Microbiome Consortium (TIGMIC)"/>
            <person name="Jia N."/>
            <person name="Wang J."/>
            <person name="Shi W."/>
            <person name="Du L."/>
            <person name="Sun Y."/>
            <person name="Zhan W."/>
            <person name="Jiang J.F."/>
            <person name="Wang Q."/>
            <person name="Zhang B."/>
            <person name="Ji P."/>
            <person name="Bell-Sakyi L."/>
            <person name="Cui X.M."/>
            <person name="Yuan T.T."/>
            <person name="Jiang B.G."/>
            <person name="Yang W.F."/>
            <person name="Lam T.T."/>
            <person name="Chang Q.C."/>
            <person name="Ding S.J."/>
            <person name="Wang X.J."/>
            <person name="Zhu J.G."/>
            <person name="Ruan X.D."/>
            <person name="Zhao L."/>
            <person name="Wei J.T."/>
            <person name="Ye R.Z."/>
            <person name="Que T.C."/>
            <person name="Du C.H."/>
            <person name="Zhou Y.H."/>
            <person name="Cheng J.X."/>
            <person name="Dai P.F."/>
            <person name="Guo W.B."/>
            <person name="Han X.H."/>
            <person name="Huang E.J."/>
            <person name="Li L.F."/>
            <person name="Wei W."/>
            <person name="Gao Y.C."/>
            <person name="Liu J.Z."/>
            <person name="Shao H.Z."/>
            <person name="Wang X."/>
            <person name="Wang C.C."/>
            <person name="Yang T.C."/>
            <person name="Huo Q.B."/>
            <person name="Li W."/>
            <person name="Chen H.Y."/>
            <person name="Chen S.E."/>
            <person name="Zhou L.G."/>
            <person name="Ni X.B."/>
            <person name="Tian J.H."/>
            <person name="Sheng Y."/>
            <person name="Liu T."/>
            <person name="Pan Y.S."/>
            <person name="Xia L.Y."/>
            <person name="Li J."/>
            <person name="Zhao F."/>
            <person name="Cao W.C."/>
        </authorList>
    </citation>
    <scope>NUCLEOTIDE SEQUENCE</scope>
    <source>
        <strain evidence="4">Rsan-2018</strain>
    </source>
</reference>
<dbReference type="Pfam" id="PF00106">
    <property type="entry name" value="adh_short"/>
    <property type="match status" value="1"/>
</dbReference>
<evidence type="ECO:0008006" key="6">
    <source>
        <dbReference type="Google" id="ProtNLM"/>
    </source>
</evidence>
<evidence type="ECO:0000256" key="1">
    <source>
        <dbReference type="ARBA" id="ARBA00005194"/>
    </source>
</evidence>
<keyword evidence="5" id="KW-1185">Reference proteome</keyword>
<dbReference type="InterPro" id="IPR036291">
    <property type="entry name" value="NAD(P)-bd_dom_sf"/>
</dbReference>
<organism evidence="4 5">
    <name type="scientific">Rhipicephalus sanguineus</name>
    <name type="common">Brown dog tick</name>
    <name type="synonym">Ixodes sanguineus</name>
    <dbReference type="NCBI Taxonomy" id="34632"/>
    <lineage>
        <taxon>Eukaryota</taxon>
        <taxon>Metazoa</taxon>
        <taxon>Ecdysozoa</taxon>
        <taxon>Arthropoda</taxon>
        <taxon>Chelicerata</taxon>
        <taxon>Arachnida</taxon>
        <taxon>Acari</taxon>
        <taxon>Parasitiformes</taxon>
        <taxon>Ixodida</taxon>
        <taxon>Ixodoidea</taxon>
        <taxon>Ixodidae</taxon>
        <taxon>Rhipicephalinae</taxon>
        <taxon>Rhipicephalus</taxon>
        <taxon>Rhipicephalus</taxon>
    </lineage>
</organism>
<evidence type="ECO:0000256" key="2">
    <source>
        <dbReference type="ARBA" id="ARBA00006484"/>
    </source>
</evidence>
<evidence type="ECO:0000256" key="3">
    <source>
        <dbReference type="ARBA" id="ARBA00023002"/>
    </source>
</evidence>
<dbReference type="PANTHER" id="PTHR42760:SF83">
    <property type="entry name" value="(3R)-3-HYDROXYACYL-COA DEHYDROGENASE"/>
    <property type="match status" value="1"/>
</dbReference>
<reference evidence="4" key="2">
    <citation type="submission" date="2021-09" db="EMBL/GenBank/DDBJ databases">
        <authorList>
            <person name="Jia N."/>
            <person name="Wang J."/>
            <person name="Shi W."/>
            <person name="Du L."/>
            <person name="Sun Y."/>
            <person name="Zhan W."/>
            <person name="Jiang J."/>
            <person name="Wang Q."/>
            <person name="Zhang B."/>
            <person name="Ji P."/>
            <person name="Sakyi L.B."/>
            <person name="Cui X."/>
            <person name="Yuan T."/>
            <person name="Jiang B."/>
            <person name="Yang W."/>
            <person name="Lam T.T.-Y."/>
            <person name="Chang Q."/>
            <person name="Ding S."/>
            <person name="Wang X."/>
            <person name="Zhu J."/>
            <person name="Ruan X."/>
            <person name="Zhao L."/>
            <person name="Wei J."/>
            <person name="Que T."/>
            <person name="Du C."/>
            <person name="Cheng J."/>
            <person name="Dai P."/>
            <person name="Han X."/>
            <person name="Huang E."/>
            <person name="Gao Y."/>
            <person name="Liu J."/>
            <person name="Shao H."/>
            <person name="Ye R."/>
            <person name="Li L."/>
            <person name="Wei W."/>
            <person name="Wang X."/>
            <person name="Wang C."/>
            <person name="Huo Q."/>
            <person name="Li W."/>
            <person name="Guo W."/>
            <person name="Chen H."/>
            <person name="Chen S."/>
            <person name="Zhou L."/>
            <person name="Zhou L."/>
            <person name="Ni X."/>
            <person name="Tian J."/>
            <person name="Zhou Y."/>
            <person name="Sheng Y."/>
            <person name="Liu T."/>
            <person name="Pan Y."/>
            <person name="Xia L."/>
            <person name="Li J."/>
            <person name="Zhao F."/>
            <person name="Cao W."/>
        </authorList>
    </citation>
    <scope>NUCLEOTIDE SEQUENCE</scope>
    <source>
        <strain evidence="4">Rsan-2018</strain>
        <tissue evidence="4">Larvae</tissue>
    </source>
</reference>
<name>A0A9D4Q106_RHISA</name>
<dbReference type="InterPro" id="IPR002347">
    <property type="entry name" value="SDR_fam"/>
</dbReference>
<dbReference type="VEuPathDB" id="VectorBase:RSAN_049000"/>
<evidence type="ECO:0000313" key="5">
    <source>
        <dbReference type="Proteomes" id="UP000821837"/>
    </source>
</evidence>
<dbReference type="Proteomes" id="UP000821837">
    <property type="component" value="Chromosome 3"/>
</dbReference>
<proteinExistence type="inferred from homology"/>
<dbReference type="SUPFAM" id="SSF51735">
    <property type="entry name" value="NAD(P)-binding Rossmann-fold domains"/>
    <property type="match status" value="1"/>
</dbReference>
<dbReference type="Gene3D" id="3.40.50.720">
    <property type="entry name" value="NAD(P)-binding Rossmann-like Domain"/>
    <property type="match status" value="1"/>
</dbReference>
<evidence type="ECO:0000313" key="4">
    <source>
        <dbReference type="EMBL" id="KAH7962525.1"/>
    </source>
</evidence>
<protein>
    <recommendedName>
        <fullName evidence="6">SDR family NAD(P)-dependent oxidoreductase</fullName>
    </recommendedName>
</protein>
<comment type="pathway">
    <text evidence="1">Lipid metabolism; fatty acid biosynthesis.</text>
</comment>